<dbReference type="Pfam" id="PF20789">
    <property type="entry name" value="4HBT_3C"/>
    <property type="match status" value="1"/>
</dbReference>
<evidence type="ECO:0000259" key="2">
    <source>
        <dbReference type="Pfam" id="PF20789"/>
    </source>
</evidence>
<dbReference type="PANTHER" id="PTHR38110:SF1">
    <property type="entry name" value="THIOESTERASE DOMAIN-CONTAINING PROTEIN"/>
    <property type="match status" value="1"/>
</dbReference>
<dbReference type="Proteomes" id="UP000011863">
    <property type="component" value="Chromosome"/>
</dbReference>
<dbReference type="Gene3D" id="2.40.160.210">
    <property type="entry name" value="Acyl-CoA thioesterase, double hotdog domain"/>
    <property type="match status" value="1"/>
</dbReference>
<dbReference type="InterPro" id="IPR049449">
    <property type="entry name" value="TesB_ACOT8-like_N"/>
</dbReference>
<evidence type="ECO:0000313" key="3">
    <source>
        <dbReference type="EMBL" id="BAN03615.1"/>
    </source>
</evidence>
<evidence type="ECO:0000313" key="4">
    <source>
        <dbReference type="Proteomes" id="UP000011863"/>
    </source>
</evidence>
<protein>
    <recommendedName>
        <fullName evidence="5">Thioesterase family protein</fullName>
    </recommendedName>
</protein>
<feature type="domain" description="Acyl-CoA thioesterase-like C-terminal" evidence="2">
    <location>
        <begin position="132"/>
        <end position="264"/>
    </location>
</feature>
<evidence type="ECO:0000259" key="1">
    <source>
        <dbReference type="Pfam" id="PF13622"/>
    </source>
</evidence>
<dbReference type="InterPro" id="IPR042171">
    <property type="entry name" value="Acyl-CoA_hotdog"/>
</dbReference>
<reference evidence="3 4" key="1">
    <citation type="journal article" date="2013" name="Int. J. Syst. Evol. Microbiol.">
        <title>Ilumatobacter nonamiense sp. nov. and Ilumatobacter coccineum sp. nov., isolated from seashore sand.</title>
        <authorList>
            <person name="Matsumoto A."/>
            <person name="Kasai H."/>
            <person name="Matsuo Y."/>
            <person name="Shizuri Y."/>
            <person name="Ichikawa N."/>
            <person name="Fujita N."/>
            <person name="Omura S."/>
            <person name="Takahashi Y."/>
        </authorList>
    </citation>
    <scope>NUCLEOTIDE SEQUENCE [LARGE SCALE GENOMIC DNA]</scope>
    <source>
        <strain evidence="4">NBRC 103263 / KCTC 29153 / YM16-304</strain>
    </source>
</reference>
<dbReference type="SUPFAM" id="SSF54637">
    <property type="entry name" value="Thioesterase/thiol ester dehydrase-isomerase"/>
    <property type="match status" value="2"/>
</dbReference>
<dbReference type="InterPro" id="IPR052389">
    <property type="entry name" value="Sec_Metab_Biosynth-Assoc"/>
</dbReference>
<evidence type="ECO:0008006" key="5">
    <source>
        <dbReference type="Google" id="ProtNLM"/>
    </source>
</evidence>
<sequence>MMSDRFARATAVHEVERTAERVLFDAEVHDGWDIGGNANGGYLLAIAGRAMATAIGRPPLTITSHYLRPAPAGPCQVDVRIVRSGRRLATATATLTLGGAITLQLVGTFGDQQEGGPEVLMEEPVDIPSYDECISRPQTAESPALMSNLACRMAPDDAGFGDGEPSGVAMVRGWFDLAAGEPIDAYAILLASDAFPPPVFNTAIPVAWVPTIELTVHVRGVPVPGPLRCRFRSRFIRNGLIDEDGEIWDSSGALVAQSRQLSLMPR</sequence>
<dbReference type="InterPro" id="IPR029069">
    <property type="entry name" value="HotDog_dom_sf"/>
</dbReference>
<feature type="domain" description="Acyl-CoA thioesterase-like N-terminal HotDog" evidence="1">
    <location>
        <begin position="29"/>
        <end position="110"/>
    </location>
</feature>
<gene>
    <name evidence="3" type="ORF">YM304_33010</name>
</gene>
<accession>A0A6C7EEZ7</accession>
<dbReference type="Pfam" id="PF13622">
    <property type="entry name" value="4HBT_3"/>
    <property type="match status" value="1"/>
</dbReference>
<dbReference type="PANTHER" id="PTHR38110">
    <property type="entry name" value="CHROMOSOME 23, WHOLE GENOME SHOTGUN SEQUENCE"/>
    <property type="match status" value="1"/>
</dbReference>
<proteinExistence type="predicted"/>
<keyword evidence="4" id="KW-1185">Reference proteome</keyword>
<organism evidence="3 4">
    <name type="scientific">Ilumatobacter coccineus (strain NBRC 103263 / KCTC 29153 / YM16-304)</name>
    <dbReference type="NCBI Taxonomy" id="1313172"/>
    <lineage>
        <taxon>Bacteria</taxon>
        <taxon>Bacillati</taxon>
        <taxon>Actinomycetota</taxon>
        <taxon>Acidimicrobiia</taxon>
        <taxon>Acidimicrobiales</taxon>
        <taxon>Ilumatobacteraceae</taxon>
        <taxon>Ilumatobacter</taxon>
    </lineage>
</organism>
<dbReference type="AlphaFoldDB" id="A0A6C7EEZ7"/>
<dbReference type="InterPro" id="IPR049450">
    <property type="entry name" value="ACOT8-like_C"/>
</dbReference>
<name>A0A6C7EEZ7_ILUCY</name>
<dbReference type="EMBL" id="AP012057">
    <property type="protein sequence ID" value="BAN03615.1"/>
    <property type="molecule type" value="Genomic_DNA"/>
</dbReference>
<dbReference type="KEGG" id="aym:YM304_33010"/>